<feature type="transmembrane region" description="Helical" evidence="1">
    <location>
        <begin position="70"/>
        <end position="89"/>
    </location>
</feature>
<keyword evidence="3" id="KW-1185">Reference proteome</keyword>
<gene>
    <name evidence="2" type="ORF">RFI_25966</name>
</gene>
<evidence type="ECO:0000313" key="2">
    <source>
        <dbReference type="EMBL" id="ETO11410.1"/>
    </source>
</evidence>
<keyword evidence="1" id="KW-0472">Membrane</keyword>
<protein>
    <submittedName>
        <fullName evidence="2">Uncharacterized protein</fullName>
    </submittedName>
</protein>
<organism evidence="2 3">
    <name type="scientific">Reticulomyxa filosa</name>
    <dbReference type="NCBI Taxonomy" id="46433"/>
    <lineage>
        <taxon>Eukaryota</taxon>
        <taxon>Sar</taxon>
        <taxon>Rhizaria</taxon>
        <taxon>Retaria</taxon>
        <taxon>Foraminifera</taxon>
        <taxon>Monothalamids</taxon>
        <taxon>Reticulomyxidae</taxon>
        <taxon>Reticulomyxa</taxon>
    </lineage>
</organism>
<dbReference type="AlphaFoldDB" id="X6MEF7"/>
<proteinExistence type="predicted"/>
<keyword evidence="1" id="KW-1133">Transmembrane helix</keyword>
<evidence type="ECO:0000313" key="3">
    <source>
        <dbReference type="Proteomes" id="UP000023152"/>
    </source>
</evidence>
<dbReference type="Proteomes" id="UP000023152">
    <property type="component" value="Unassembled WGS sequence"/>
</dbReference>
<feature type="transmembrane region" description="Helical" evidence="1">
    <location>
        <begin position="123"/>
        <end position="142"/>
    </location>
</feature>
<comment type="caution">
    <text evidence="2">The sequence shown here is derived from an EMBL/GenBank/DDBJ whole genome shotgun (WGS) entry which is preliminary data.</text>
</comment>
<accession>X6MEF7</accession>
<dbReference type="EMBL" id="ASPP01022503">
    <property type="protein sequence ID" value="ETO11410.1"/>
    <property type="molecule type" value="Genomic_DNA"/>
</dbReference>
<evidence type="ECO:0000256" key="1">
    <source>
        <dbReference type="SAM" id="Phobius"/>
    </source>
</evidence>
<keyword evidence="1" id="KW-0812">Transmembrane</keyword>
<reference evidence="2 3" key="1">
    <citation type="journal article" date="2013" name="Curr. Biol.">
        <title>The Genome of the Foraminiferan Reticulomyxa filosa.</title>
        <authorList>
            <person name="Glockner G."/>
            <person name="Hulsmann N."/>
            <person name="Schleicher M."/>
            <person name="Noegel A.A."/>
            <person name="Eichinger L."/>
            <person name="Gallinger C."/>
            <person name="Pawlowski J."/>
            <person name="Sierra R."/>
            <person name="Euteneuer U."/>
            <person name="Pillet L."/>
            <person name="Moustafa A."/>
            <person name="Platzer M."/>
            <person name="Groth M."/>
            <person name="Szafranski K."/>
            <person name="Schliwa M."/>
        </authorList>
    </citation>
    <scope>NUCLEOTIDE SEQUENCE [LARGE SCALE GENOMIC DNA]</scope>
</reference>
<name>X6MEF7_RETFI</name>
<sequence>MMIFLFGCNTSFSKRKKMYIEYGVRPPVSARSNKAATRLLKKILYTSSSPSSAKKILGLKPPCIQKKQNGLYLFIIFYFILLNDCMFVNRHAHINKKLYLHSLSVTKKKLDNWNLDFWLQSKSIHLFERLESLFFIIIFIIFKLMKNLGEKKIEGKNILKNWEKIDVKVSGKIFFKRKMKKIKKNNKK</sequence>